<organism evidence="2">
    <name type="scientific">marine metagenome</name>
    <dbReference type="NCBI Taxonomy" id="408172"/>
    <lineage>
        <taxon>unclassified sequences</taxon>
        <taxon>metagenomes</taxon>
        <taxon>ecological metagenomes</taxon>
    </lineage>
</organism>
<reference evidence="2" key="1">
    <citation type="submission" date="2018-05" db="EMBL/GenBank/DDBJ databases">
        <authorList>
            <person name="Lanie J.A."/>
            <person name="Ng W.-L."/>
            <person name="Kazmierczak K.M."/>
            <person name="Andrzejewski T.M."/>
            <person name="Davidsen T.M."/>
            <person name="Wayne K.J."/>
            <person name="Tettelin H."/>
            <person name="Glass J.I."/>
            <person name="Rusch D."/>
            <person name="Podicherti R."/>
            <person name="Tsui H.-C.T."/>
            <person name="Winkler M.E."/>
        </authorList>
    </citation>
    <scope>NUCLEOTIDE SEQUENCE</scope>
</reference>
<dbReference type="AlphaFoldDB" id="A0A382LX21"/>
<evidence type="ECO:0000313" key="2">
    <source>
        <dbReference type="EMBL" id="SVC39917.1"/>
    </source>
</evidence>
<keyword evidence="1" id="KW-1133">Transmembrane helix</keyword>
<sequence length="125" mass="13935">MDRLARQVLKFPLIMTGLFLVGLLFGMTARDGSHFRTVWVESYLKMHSSLVPGTSAGGLVVIHNDFSALSELAMAHPTILTITESQFSNIAYVSTEGAEESALRLLRKSPFVRFAVRNQMVFFCH</sequence>
<accession>A0A382LX21</accession>
<proteinExistence type="predicted"/>
<gene>
    <name evidence="2" type="ORF">METZ01_LOCUS292771</name>
</gene>
<evidence type="ECO:0000256" key="1">
    <source>
        <dbReference type="SAM" id="Phobius"/>
    </source>
</evidence>
<feature type="transmembrane region" description="Helical" evidence="1">
    <location>
        <begin position="12"/>
        <end position="29"/>
    </location>
</feature>
<name>A0A382LX21_9ZZZZ</name>
<keyword evidence="1" id="KW-0472">Membrane</keyword>
<keyword evidence="1" id="KW-0812">Transmembrane</keyword>
<dbReference type="EMBL" id="UINC01089111">
    <property type="protein sequence ID" value="SVC39917.1"/>
    <property type="molecule type" value="Genomic_DNA"/>
</dbReference>
<protein>
    <submittedName>
        <fullName evidence="2">Uncharacterized protein</fullName>
    </submittedName>
</protein>